<dbReference type="GO" id="GO:0006904">
    <property type="term" value="P:vesicle docking involved in exocytosis"/>
    <property type="evidence" value="ECO:0007669"/>
    <property type="project" value="TreeGrafter"/>
</dbReference>
<keyword evidence="4" id="KW-0479">Metal-binding</keyword>
<keyword evidence="7" id="KW-0472">Membrane</keyword>
<sequence length="973" mass="113617">MAFNFEQFNSNSLAQRESNSRATEETQIVPSGYVQIKKNDEKQIFQKSKMNLNLPANINFLSVANDWLVVIMSNQILFRLNLKQPDKQYEVFLEKFTTGQRISKMFIDPTGSHLLISLVPKSSGYTCELMYLNKNSNKPKILSKFRDHEITAVGFNYENTSDISTGNILLGTSKGLVFEADIGCDGDRLIQNNWKQVFDIGRGENGPITGIGVFKAHGTNNFIVLISTIDRLYKFHEVLRVFDDKFQSLQNIFTHYLHVPEEARDYEQQSSKLTYSQMDFILENKYPKGFGWLTEAGIFYGELNQIADNPNFIISKKTLAFPEQDNDFKTASYISKNQNQAPISFVLTDFHLLLQYSDHITGISLINHEVIYDEYFADQYGKLLAVVKDIKNGNVYTFSNKTIFRYRINNEQRNVWRMYLDKNEFELAKKYSRDNPAHYDIVLSRIADDFYEKKQFMEAAKIYAQTKKSFEEVTLKFMQVDENLSLIYYLKSRLNELNPMVEQTQITMLIVWLVDLYLTEINRSSINSLERQKEFDEFMRHPLFQSCLKENRKVIYNIMASHGDNDNLTTLTTINEDYEDVLNHYIQQNEYRDSLDTLKIQKRTDLIYSFAPIVMEELPKETIQMFMERGRNLNAVKLLPALLCLKSDKHRIEIVKYLEFAIHSLSVRDQSIHNYLIQLYAKYKESEKLMSYFETQGKDLSMVHYDVHYALRICKEFEVKEACVFLLCILEFWQQAVELALTFNSKLAQQTASQPQDRELKRKLWLTIAEKEIKGKENIQEALELLKICDLLKIEDLLPFFPDFQKIDHFKEAICNSLKEYNQKIQEQRKEMEESAEAAENVRKSIQAFKYRSVTVCGQDKCSGCGTFLLLKPFFLFPCSHKFHADCLEAKLMELLTPDESLKLMKLKQKLNILTHQIETAKNQNNNIPEQTITARDQLRQDIENILAAECTMCGSLMIQQIDKNFPNSNEEW</sequence>
<dbReference type="OrthoDB" id="1845386at2759"/>
<dbReference type="PANTHER" id="PTHR23323:SF26">
    <property type="entry name" value="VACUOLAR PROTEIN SORTING-ASSOCIATED PROTEIN 18 HOMOLOG"/>
    <property type="match status" value="1"/>
</dbReference>
<organism evidence="13 14">
    <name type="scientific">Polypedilum vanderplanki</name>
    <name type="common">Sleeping chironomid midge</name>
    <dbReference type="NCBI Taxonomy" id="319348"/>
    <lineage>
        <taxon>Eukaryota</taxon>
        <taxon>Metazoa</taxon>
        <taxon>Ecdysozoa</taxon>
        <taxon>Arthropoda</taxon>
        <taxon>Hexapoda</taxon>
        <taxon>Insecta</taxon>
        <taxon>Pterygota</taxon>
        <taxon>Neoptera</taxon>
        <taxon>Endopterygota</taxon>
        <taxon>Diptera</taxon>
        <taxon>Nematocera</taxon>
        <taxon>Chironomoidea</taxon>
        <taxon>Chironomidae</taxon>
        <taxon>Chironominae</taxon>
        <taxon>Polypedilum</taxon>
        <taxon>Polypedilum</taxon>
    </lineage>
</organism>
<feature type="domain" description="Pep3/Vps18 beta-propeller" evidence="11">
    <location>
        <begin position="44"/>
        <end position="407"/>
    </location>
</feature>
<feature type="region of interest" description="Disordered" evidence="10">
    <location>
        <begin position="1"/>
        <end position="24"/>
    </location>
</feature>
<evidence type="ECO:0000256" key="2">
    <source>
        <dbReference type="ARBA" id="ARBA00010454"/>
    </source>
</evidence>
<evidence type="ECO:0000256" key="6">
    <source>
        <dbReference type="ARBA" id="ARBA00022833"/>
    </source>
</evidence>
<dbReference type="EMBL" id="JADBJN010000004">
    <property type="protein sequence ID" value="KAG5668388.1"/>
    <property type="molecule type" value="Genomic_DNA"/>
</dbReference>
<feature type="coiled-coil region" evidence="9">
    <location>
        <begin position="811"/>
        <end position="845"/>
    </location>
</feature>
<evidence type="ECO:0000256" key="4">
    <source>
        <dbReference type="ARBA" id="ARBA00022723"/>
    </source>
</evidence>
<evidence type="ECO:0000256" key="3">
    <source>
        <dbReference type="ARBA" id="ARBA00017338"/>
    </source>
</evidence>
<dbReference type="InterPro" id="IPR007810">
    <property type="entry name" value="Pep3/Vps18_beta-prop"/>
</dbReference>
<dbReference type="GO" id="GO:0031902">
    <property type="term" value="C:late endosome membrane"/>
    <property type="evidence" value="ECO:0007669"/>
    <property type="project" value="UniProtKB-SubCell"/>
</dbReference>
<dbReference type="GO" id="GO:0008333">
    <property type="term" value="P:endosome to lysosome transport"/>
    <property type="evidence" value="ECO:0007669"/>
    <property type="project" value="TreeGrafter"/>
</dbReference>
<dbReference type="GO" id="GO:0030674">
    <property type="term" value="F:protein-macromolecule adaptor activity"/>
    <property type="evidence" value="ECO:0007669"/>
    <property type="project" value="TreeGrafter"/>
</dbReference>
<keyword evidence="14" id="KW-1185">Reference proteome</keyword>
<evidence type="ECO:0000256" key="5">
    <source>
        <dbReference type="ARBA" id="ARBA00022771"/>
    </source>
</evidence>
<dbReference type="GO" id="GO:0007040">
    <property type="term" value="P:lysosome organization"/>
    <property type="evidence" value="ECO:0007669"/>
    <property type="project" value="TreeGrafter"/>
</dbReference>
<keyword evidence="5" id="KW-0863">Zinc-finger</keyword>
<dbReference type="InterPro" id="IPR000547">
    <property type="entry name" value="Clathrin_H-chain/VPS_repeat"/>
</dbReference>
<evidence type="ECO:0000259" key="11">
    <source>
        <dbReference type="Pfam" id="PF05131"/>
    </source>
</evidence>
<dbReference type="Pfam" id="PF05131">
    <property type="entry name" value="Pep3_Vps18"/>
    <property type="match status" value="1"/>
</dbReference>
<comment type="caution">
    <text evidence="13">The sequence shown here is derived from an EMBL/GenBank/DDBJ whole genome shotgun (WGS) entry which is preliminary data.</text>
</comment>
<evidence type="ECO:0000256" key="10">
    <source>
        <dbReference type="SAM" id="MobiDB-lite"/>
    </source>
</evidence>
<dbReference type="PANTHER" id="PTHR23323">
    <property type="entry name" value="VACUOLAR PROTEIN SORTING-ASSOCIATED PROTEIN"/>
    <property type="match status" value="1"/>
</dbReference>
<evidence type="ECO:0000256" key="1">
    <source>
        <dbReference type="ARBA" id="ARBA00004492"/>
    </source>
</evidence>
<dbReference type="GO" id="GO:0048284">
    <property type="term" value="P:organelle fusion"/>
    <property type="evidence" value="ECO:0007669"/>
    <property type="project" value="TreeGrafter"/>
</dbReference>
<gene>
    <name evidence="13" type="ORF">PVAND_016328</name>
</gene>
<dbReference type="PROSITE" id="PS50236">
    <property type="entry name" value="CHCR"/>
    <property type="match status" value="1"/>
</dbReference>
<proteinExistence type="inferred from homology"/>
<accession>A0A9J6BEU7</accession>
<evidence type="ECO:0000259" key="12">
    <source>
        <dbReference type="Pfam" id="PF26148"/>
    </source>
</evidence>
<evidence type="ECO:0000256" key="9">
    <source>
        <dbReference type="SAM" id="Coils"/>
    </source>
</evidence>
<dbReference type="InterPro" id="IPR058919">
    <property type="entry name" value="Pep3/Vps18_RING_C"/>
</dbReference>
<evidence type="ECO:0000256" key="7">
    <source>
        <dbReference type="ARBA" id="ARBA00023136"/>
    </source>
</evidence>
<evidence type="ECO:0000313" key="13">
    <source>
        <dbReference type="EMBL" id="KAG5668388.1"/>
    </source>
</evidence>
<dbReference type="GO" id="GO:0007032">
    <property type="term" value="P:endosome organization"/>
    <property type="evidence" value="ECO:0007669"/>
    <property type="project" value="TreeGrafter"/>
</dbReference>
<comment type="similarity">
    <text evidence="2">Belongs to the VPS18 family.</text>
</comment>
<feature type="repeat" description="CHCR" evidence="8">
    <location>
        <begin position="630"/>
        <end position="781"/>
    </location>
</feature>
<keyword evidence="9" id="KW-0175">Coiled coil</keyword>
<name>A0A9J6BEU7_POLVA</name>
<dbReference type="GO" id="GO:0030897">
    <property type="term" value="C:HOPS complex"/>
    <property type="evidence" value="ECO:0007669"/>
    <property type="project" value="TreeGrafter"/>
</dbReference>
<dbReference type="GO" id="GO:0006886">
    <property type="term" value="P:intracellular protein transport"/>
    <property type="evidence" value="ECO:0007669"/>
    <property type="project" value="UniProtKB-UniRule"/>
</dbReference>
<dbReference type="Proteomes" id="UP001107558">
    <property type="component" value="Chromosome 4"/>
</dbReference>
<keyword evidence="6" id="KW-0862">Zinc</keyword>
<evidence type="ECO:0000313" key="14">
    <source>
        <dbReference type="Proteomes" id="UP001107558"/>
    </source>
</evidence>
<feature type="compositionally biased region" description="Polar residues" evidence="10">
    <location>
        <begin position="1"/>
        <end position="17"/>
    </location>
</feature>
<dbReference type="GO" id="GO:0008270">
    <property type="term" value="F:zinc ion binding"/>
    <property type="evidence" value="ECO:0007669"/>
    <property type="project" value="UniProtKB-KW"/>
</dbReference>
<reference evidence="13" key="1">
    <citation type="submission" date="2021-03" db="EMBL/GenBank/DDBJ databases">
        <title>Chromosome level genome of the anhydrobiotic midge Polypedilum vanderplanki.</title>
        <authorList>
            <person name="Yoshida Y."/>
            <person name="Kikawada T."/>
            <person name="Gusev O."/>
        </authorList>
    </citation>
    <scope>NUCLEOTIDE SEQUENCE</scope>
    <source>
        <strain evidence="13">NIAS01</strain>
        <tissue evidence="13">Whole body or cell culture</tissue>
    </source>
</reference>
<evidence type="ECO:0000256" key="8">
    <source>
        <dbReference type="PROSITE-ProRule" id="PRU01006"/>
    </source>
</evidence>
<dbReference type="AlphaFoldDB" id="A0A9J6BEU7"/>
<feature type="domain" description="Pep3/Vps18 RING C-terminal" evidence="12">
    <location>
        <begin position="860"/>
        <end position="960"/>
    </location>
</feature>
<dbReference type="Pfam" id="PF26148">
    <property type="entry name" value="VPS18_RING_C"/>
    <property type="match status" value="1"/>
</dbReference>
<protein>
    <recommendedName>
        <fullName evidence="3">Vacuolar protein sorting-associated protein 18 homolog</fullName>
    </recommendedName>
</protein>
<comment type="subcellular location">
    <subcellularLocation>
        <location evidence="1">Late endosome membrane</location>
        <topology evidence="1">Peripheral membrane protein</topology>
        <orientation evidence="1">Cytoplasmic side</orientation>
    </subcellularLocation>
</comment>